<gene>
    <name evidence="19" type="primary">nad4</name>
</gene>
<feature type="transmembrane region" description="Helical" evidence="17">
    <location>
        <begin position="430"/>
        <end position="449"/>
    </location>
</feature>
<evidence type="ECO:0000256" key="17">
    <source>
        <dbReference type="RuleBase" id="RU003297"/>
    </source>
</evidence>
<feature type="transmembrane region" description="Helical" evidence="17">
    <location>
        <begin position="189"/>
        <end position="212"/>
    </location>
</feature>
<evidence type="ECO:0000256" key="7">
    <source>
        <dbReference type="ARBA" id="ARBA00022660"/>
    </source>
</evidence>
<evidence type="ECO:0000256" key="2">
    <source>
        <dbReference type="ARBA" id="ARBA00004225"/>
    </source>
</evidence>
<keyword evidence="8 17" id="KW-0812">Transmembrane</keyword>
<dbReference type="GO" id="GO:0042773">
    <property type="term" value="P:ATP synthesis coupled electron transport"/>
    <property type="evidence" value="ECO:0007669"/>
    <property type="project" value="InterPro"/>
</dbReference>
<evidence type="ECO:0000256" key="15">
    <source>
        <dbReference type="ARBA" id="ARBA00023136"/>
    </source>
</evidence>
<name>A0A3S8V168_9HYME</name>
<accession>A0A3S8V168</accession>
<feature type="transmembrane region" description="Helical" evidence="17">
    <location>
        <begin position="63"/>
        <end position="83"/>
    </location>
</feature>
<dbReference type="EMBL" id="MG923509">
    <property type="protein sequence ID" value="AZL93420.1"/>
    <property type="molecule type" value="Genomic_DNA"/>
</dbReference>
<feature type="transmembrane region" description="Helical" evidence="17">
    <location>
        <begin position="224"/>
        <end position="244"/>
    </location>
</feature>
<evidence type="ECO:0000256" key="12">
    <source>
        <dbReference type="ARBA" id="ARBA00023027"/>
    </source>
</evidence>
<dbReference type="GO" id="GO:0003954">
    <property type="term" value="F:NADH dehydrogenase activity"/>
    <property type="evidence" value="ECO:0007669"/>
    <property type="project" value="TreeGrafter"/>
</dbReference>
<organism evidence="19">
    <name type="scientific">Scelio sp. ZJUH_2016028</name>
    <dbReference type="NCBI Taxonomy" id="2496283"/>
    <lineage>
        <taxon>Eukaryota</taxon>
        <taxon>Metazoa</taxon>
        <taxon>Ecdysozoa</taxon>
        <taxon>Arthropoda</taxon>
        <taxon>Hexapoda</taxon>
        <taxon>Insecta</taxon>
        <taxon>Pterygota</taxon>
        <taxon>Neoptera</taxon>
        <taxon>Endopterygota</taxon>
        <taxon>Hymenoptera</taxon>
        <taxon>Apocrita</taxon>
        <taxon>Proctotrupomorpha</taxon>
        <taxon>Platygastroidea</taxon>
        <taxon>Scelionidae</taxon>
        <taxon>Scelioninae</taxon>
        <taxon>Scelio</taxon>
    </lineage>
</organism>
<dbReference type="Pfam" id="PF00361">
    <property type="entry name" value="Proton_antipo_M"/>
    <property type="match status" value="1"/>
</dbReference>
<dbReference type="AlphaFoldDB" id="A0A3S8V168"/>
<keyword evidence="13 17" id="KW-0830">Ubiquinone</keyword>
<proteinExistence type="inferred from homology"/>
<feature type="transmembrane region" description="Helical" evidence="17">
    <location>
        <begin position="305"/>
        <end position="325"/>
    </location>
</feature>
<feature type="transmembrane region" description="Helical" evidence="17">
    <location>
        <begin position="385"/>
        <end position="409"/>
    </location>
</feature>
<feature type="transmembrane region" description="Helical" evidence="17">
    <location>
        <begin position="250"/>
        <end position="273"/>
    </location>
</feature>
<dbReference type="GO" id="GO:0031966">
    <property type="term" value="C:mitochondrial membrane"/>
    <property type="evidence" value="ECO:0007669"/>
    <property type="project" value="UniProtKB-SubCell"/>
</dbReference>
<dbReference type="PANTHER" id="PTHR43507">
    <property type="entry name" value="NADH-UBIQUINONE OXIDOREDUCTASE CHAIN 4"/>
    <property type="match status" value="1"/>
</dbReference>
<evidence type="ECO:0000256" key="5">
    <source>
        <dbReference type="ARBA" id="ARBA00021006"/>
    </source>
</evidence>
<evidence type="ECO:0000256" key="13">
    <source>
        <dbReference type="ARBA" id="ARBA00023075"/>
    </source>
</evidence>
<evidence type="ECO:0000256" key="11">
    <source>
        <dbReference type="ARBA" id="ARBA00022989"/>
    </source>
</evidence>
<keyword evidence="11 17" id="KW-1133">Transmembrane helix</keyword>
<evidence type="ECO:0000256" key="6">
    <source>
        <dbReference type="ARBA" id="ARBA00022448"/>
    </source>
</evidence>
<keyword evidence="12 17" id="KW-0520">NAD</keyword>
<evidence type="ECO:0000259" key="18">
    <source>
        <dbReference type="Pfam" id="PF00361"/>
    </source>
</evidence>
<dbReference type="GO" id="GO:0015990">
    <property type="term" value="P:electron transport coupled proton transport"/>
    <property type="evidence" value="ECO:0007669"/>
    <property type="project" value="TreeGrafter"/>
</dbReference>
<evidence type="ECO:0000256" key="10">
    <source>
        <dbReference type="ARBA" id="ARBA00022982"/>
    </source>
</evidence>
<keyword evidence="7 17" id="KW-0679">Respiratory chain</keyword>
<evidence type="ECO:0000256" key="8">
    <source>
        <dbReference type="ARBA" id="ARBA00022692"/>
    </source>
</evidence>
<evidence type="ECO:0000313" key="19">
    <source>
        <dbReference type="EMBL" id="AZL93420.1"/>
    </source>
</evidence>
<dbReference type="EC" id="7.1.1.2" evidence="4 17"/>
<evidence type="ECO:0000256" key="3">
    <source>
        <dbReference type="ARBA" id="ARBA00009025"/>
    </source>
</evidence>
<comment type="similarity">
    <text evidence="3 17">Belongs to the complex I subunit 4 family.</text>
</comment>
<sequence length="450" mass="53030">MMSIFMFILGSLISMNYISIYFMKLYLLNLILILYIYELILNLNINNWNYWTKVYQEFSMDKVSFILIMLTIWMLVLMILSFINDKVNNLYINLILMMFMLLSLFIFFSSIDLIKFYLFYEIGLIPIFILIIGWGKQPERLGAGIYMILYTVIISLPFFLILMFVYYNLNSLSIMIFILGDSMIVMGSYIMYIYMIFIFLVKLPIYFIHVWLPKAHVEAPIYGSMILAGVMLKLGGYGFMRIFFMFKKMIFSYNMFFMIFIFWGGVIISLMCLRQIDLKMLVAYSSVVHMSMVIVGMMTGFESGMVGGLIMMVAHGLCSSALFCLLNLNYKRNNSRLLFFNKGMYLVYSNLSLMWFIFCVINMAAPPSINLASEILMILSLYKFSMYFIFFILIFSFFSGVYSIYLYSFTQHGITFFSWGISNFMFISEYTLMFLHLYPLILFIVNLKFF</sequence>
<reference evidence="19" key="1">
    <citation type="journal article" date="2018" name="Mol. Phylogenet. Evol.">
        <title>Mitochondrial phylogenomics of the Hymenoptera.</title>
        <authorList>
            <person name="Tang P."/>
            <person name="Zhu J.C."/>
            <person name="Zheng B.Y."/>
            <person name="Wei S.J."/>
            <person name="Sharkey M."/>
            <person name="Chen X.X."/>
            <person name="Vogler A.P."/>
        </authorList>
    </citation>
    <scope>NUCLEOTIDE SEQUENCE</scope>
</reference>
<evidence type="ECO:0000256" key="14">
    <source>
        <dbReference type="ARBA" id="ARBA00023128"/>
    </source>
</evidence>
<comment type="catalytic activity">
    <reaction evidence="16 17">
        <text>a ubiquinone + NADH + 5 H(+)(in) = a ubiquinol + NAD(+) + 4 H(+)(out)</text>
        <dbReference type="Rhea" id="RHEA:29091"/>
        <dbReference type="Rhea" id="RHEA-COMP:9565"/>
        <dbReference type="Rhea" id="RHEA-COMP:9566"/>
        <dbReference type="ChEBI" id="CHEBI:15378"/>
        <dbReference type="ChEBI" id="CHEBI:16389"/>
        <dbReference type="ChEBI" id="CHEBI:17976"/>
        <dbReference type="ChEBI" id="CHEBI:57540"/>
        <dbReference type="ChEBI" id="CHEBI:57945"/>
        <dbReference type="EC" id="7.1.1.2"/>
    </reaction>
</comment>
<feature type="transmembrane region" description="Helical" evidence="17">
    <location>
        <begin position="280"/>
        <end position="299"/>
    </location>
</feature>
<keyword evidence="10 17" id="KW-0249">Electron transport</keyword>
<dbReference type="GO" id="GO:0048039">
    <property type="term" value="F:ubiquinone binding"/>
    <property type="evidence" value="ECO:0007669"/>
    <property type="project" value="TreeGrafter"/>
</dbReference>
<feature type="transmembrane region" description="Helical" evidence="17">
    <location>
        <begin position="90"/>
        <end position="111"/>
    </location>
</feature>
<evidence type="ECO:0000256" key="1">
    <source>
        <dbReference type="ARBA" id="ARBA00003257"/>
    </source>
</evidence>
<evidence type="ECO:0000256" key="16">
    <source>
        <dbReference type="ARBA" id="ARBA00049551"/>
    </source>
</evidence>
<dbReference type="PANTHER" id="PTHR43507:SF20">
    <property type="entry name" value="NADH-UBIQUINONE OXIDOREDUCTASE CHAIN 4"/>
    <property type="match status" value="1"/>
</dbReference>
<keyword evidence="14 17" id="KW-0496">Mitochondrion</keyword>
<keyword evidence="6 17" id="KW-0813">Transport</keyword>
<geneLocation type="mitochondrion" evidence="19"/>
<dbReference type="InterPro" id="IPR003918">
    <property type="entry name" value="NADH_UbQ_OxRdtase"/>
</dbReference>
<feature type="domain" description="NADH:quinone oxidoreductase/Mrp antiporter transmembrane" evidence="18">
    <location>
        <begin position="111"/>
        <end position="398"/>
    </location>
</feature>
<protein>
    <recommendedName>
        <fullName evidence="5 17">NADH-ubiquinone oxidoreductase chain 4</fullName>
        <ecNumber evidence="4 17">7.1.1.2</ecNumber>
    </recommendedName>
</protein>
<comment type="function">
    <text evidence="17">Core subunit of the mitochondrial membrane respiratory chain NADH dehydrogenase (Complex I) which catalyzes electron transfer from NADH through the respiratory chain, using ubiquinone as an electron acceptor. Essential for the catalytic activity and assembly of complex I.</text>
</comment>
<dbReference type="PRINTS" id="PR01437">
    <property type="entry name" value="NUOXDRDTASE4"/>
</dbReference>
<keyword evidence="9" id="KW-1278">Translocase</keyword>
<feature type="transmembrane region" description="Helical" evidence="17">
    <location>
        <begin position="21"/>
        <end position="43"/>
    </location>
</feature>
<evidence type="ECO:0000256" key="9">
    <source>
        <dbReference type="ARBA" id="ARBA00022967"/>
    </source>
</evidence>
<feature type="transmembrane region" description="Helical" evidence="17">
    <location>
        <begin position="147"/>
        <end position="169"/>
    </location>
</feature>
<dbReference type="GO" id="GO:0008137">
    <property type="term" value="F:NADH dehydrogenase (ubiquinone) activity"/>
    <property type="evidence" value="ECO:0007669"/>
    <property type="project" value="UniProtKB-UniRule"/>
</dbReference>
<feature type="transmembrane region" description="Helical" evidence="17">
    <location>
        <begin position="345"/>
        <end position="365"/>
    </location>
</feature>
<dbReference type="InterPro" id="IPR001750">
    <property type="entry name" value="ND/Mrp_TM"/>
</dbReference>
<evidence type="ECO:0000256" key="4">
    <source>
        <dbReference type="ARBA" id="ARBA00012944"/>
    </source>
</evidence>
<comment type="function">
    <text evidence="1">Core subunit of the mitochondrial membrane respiratory chain NADH dehydrogenase (Complex I) that is believed to belong to the minimal assembly required for catalysis. Complex I functions in the transfer of electrons from NADH to the respiratory chain. The immediate electron acceptor for the enzyme is believed to be ubiquinone.</text>
</comment>
<feature type="transmembrane region" description="Helical" evidence="17">
    <location>
        <begin position="117"/>
        <end position="135"/>
    </location>
</feature>
<comment type="subcellular location">
    <subcellularLocation>
        <location evidence="2 17">Mitochondrion membrane</location>
        <topology evidence="2 17">Multi-pass membrane protein</topology>
    </subcellularLocation>
</comment>
<keyword evidence="15 17" id="KW-0472">Membrane</keyword>